<dbReference type="Proteomes" id="UP000184501">
    <property type="component" value="Unassembled WGS sequence"/>
</dbReference>
<keyword evidence="1" id="KW-0479">Metal-binding</keyword>
<name>A0A1M4Z7B2_STRHI</name>
<keyword evidence="1" id="KW-0863">Zinc-finger</keyword>
<dbReference type="RefSeq" id="WP_407697105.1">
    <property type="nucleotide sequence ID" value="NZ_FQVN01000002.1"/>
</dbReference>
<dbReference type="GO" id="GO:0008270">
    <property type="term" value="F:zinc ion binding"/>
    <property type="evidence" value="ECO:0007669"/>
    <property type="project" value="UniProtKB-KW"/>
</dbReference>
<evidence type="ECO:0000313" key="1">
    <source>
        <dbReference type="EMBL" id="SHF13910.1"/>
    </source>
</evidence>
<dbReference type="EMBL" id="FQVN01000002">
    <property type="protein sequence ID" value="SHF13910.1"/>
    <property type="molecule type" value="Genomic_DNA"/>
</dbReference>
<protein>
    <submittedName>
        <fullName evidence="1">Zinc-finger</fullName>
    </submittedName>
</protein>
<dbReference type="AlphaFoldDB" id="A0A1M4Z7B2"/>
<keyword evidence="1" id="KW-0862">Zinc</keyword>
<dbReference type="InterPro" id="IPR031795">
    <property type="entry name" value="Zf-HC3"/>
</dbReference>
<reference evidence="1 2" key="1">
    <citation type="submission" date="2016-11" db="EMBL/GenBank/DDBJ databases">
        <authorList>
            <person name="Jaros S."/>
            <person name="Januszkiewicz K."/>
            <person name="Wedrychowicz H."/>
        </authorList>
    </citation>
    <scope>NUCLEOTIDE SEQUENCE [LARGE SCALE GENOMIC DNA]</scope>
    <source>
        <strain evidence="1 2">DSM 44523</strain>
    </source>
</reference>
<keyword evidence="2" id="KW-1185">Reference proteome</keyword>
<accession>A0A1M4Z7B2</accession>
<gene>
    <name evidence="1" type="ORF">SAMN05444320_102628</name>
</gene>
<proteinExistence type="predicted"/>
<dbReference type="Pfam" id="PF16827">
    <property type="entry name" value="zf-HC3"/>
    <property type="match status" value="1"/>
</dbReference>
<evidence type="ECO:0000313" key="2">
    <source>
        <dbReference type="Proteomes" id="UP000184501"/>
    </source>
</evidence>
<dbReference type="STRING" id="2017.SAMN05444320_102628"/>
<organism evidence="1 2">
    <name type="scientific">Streptoalloteichus hindustanus</name>
    <dbReference type="NCBI Taxonomy" id="2017"/>
    <lineage>
        <taxon>Bacteria</taxon>
        <taxon>Bacillati</taxon>
        <taxon>Actinomycetota</taxon>
        <taxon>Actinomycetes</taxon>
        <taxon>Pseudonocardiales</taxon>
        <taxon>Pseudonocardiaceae</taxon>
        <taxon>Streptoalloteichus</taxon>
    </lineage>
</organism>
<sequence>MDFTHTWLPCGGERHAYPGEKRADGKEVTTYCGLVVSVTTYGDPRMPERLWPECDTCREKAAECADRRERAVREMRRTLHAYGDRPPCRRGY</sequence>